<keyword evidence="3" id="KW-0479">Metal-binding</keyword>
<comment type="caution">
    <text evidence="7">The sequence shown here is derived from an EMBL/GenBank/DDBJ whole genome shotgun (WGS) entry which is preliminary data.</text>
</comment>
<dbReference type="InterPro" id="IPR013149">
    <property type="entry name" value="ADH-like_C"/>
</dbReference>
<evidence type="ECO:0000313" key="8">
    <source>
        <dbReference type="Proteomes" id="UP001498421"/>
    </source>
</evidence>
<dbReference type="Pfam" id="PF08240">
    <property type="entry name" value="ADH_N"/>
    <property type="match status" value="1"/>
</dbReference>
<feature type="domain" description="Enoyl reductase (ER)" evidence="6">
    <location>
        <begin position="19"/>
        <end position="343"/>
    </location>
</feature>
<dbReference type="CDD" id="cd08297">
    <property type="entry name" value="CAD3"/>
    <property type="match status" value="1"/>
</dbReference>
<dbReference type="Gene3D" id="3.90.180.10">
    <property type="entry name" value="Medium-chain alcohol dehydrogenases, catalytic domain"/>
    <property type="match status" value="1"/>
</dbReference>
<evidence type="ECO:0000256" key="2">
    <source>
        <dbReference type="ARBA" id="ARBA00008072"/>
    </source>
</evidence>
<dbReference type="Pfam" id="PF00107">
    <property type="entry name" value="ADH_zinc_N"/>
    <property type="match status" value="1"/>
</dbReference>
<organism evidence="7 8">
    <name type="scientific">Neonectria magnoliae</name>
    <dbReference type="NCBI Taxonomy" id="2732573"/>
    <lineage>
        <taxon>Eukaryota</taxon>
        <taxon>Fungi</taxon>
        <taxon>Dikarya</taxon>
        <taxon>Ascomycota</taxon>
        <taxon>Pezizomycotina</taxon>
        <taxon>Sordariomycetes</taxon>
        <taxon>Hypocreomycetidae</taxon>
        <taxon>Hypocreales</taxon>
        <taxon>Nectriaceae</taxon>
        <taxon>Neonectria</taxon>
    </lineage>
</organism>
<dbReference type="Gene3D" id="3.40.50.720">
    <property type="entry name" value="NAD(P)-binding Rossmann-like Domain"/>
    <property type="match status" value="1"/>
</dbReference>
<evidence type="ECO:0000256" key="4">
    <source>
        <dbReference type="ARBA" id="ARBA00022833"/>
    </source>
</evidence>
<proteinExistence type="inferred from homology"/>
<dbReference type="InterPro" id="IPR013154">
    <property type="entry name" value="ADH-like_N"/>
</dbReference>
<dbReference type="PANTHER" id="PTHR42940">
    <property type="entry name" value="ALCOHOL DEHYDROGENASE 1-RELATED"/>
    <property type="match status" value="1"/>
</dbReference>
<evidence type="ECO:0000256" key="1">
    <source>
        <dbReference type="ARBA" id="ARBA00001947"/>
    </source>
</evidence>
<name>A0ABR1II63_9HYPO</name>
<dbReference type="PANTHER" id="PTHR42940:SF5">
    <property type="entry name" value="ALCOHOL DEHYDROGENASE 2"/>
    <property type="match status" value="1"/>
</dbReference>
<comment type="cofactor">
    <cofactor evidence="1">
        <name>Zn(2+)</name>
        <dbReference type="ChEBI" id="CHEBI:29105"/>
    </cofactor>
</comment>
<dbReference type="EMBL" id="JAZAVK010000002">
    <property type="protein sequence ID" value="KAK7432880.1"/>
    <property type="molecule type" value="Genomic_DNA"/>
</dbReference>
<evidence type="ECO:0000259" key="6">
    <source>
        <dbReference type="SMART" id="SM00829"/>
    </source>
</evidence>
<gene>
    <name evidence="7" type="ORF">QQZ08_000351</name>
</gene>
<dbReference type="SUPFAM" id="SSF50129">
    <property type="entry name" value="GroES-like"/>
    <property type="match status" value="1"/>
</dbReference>
<protein>
    <recommendedName>
        <fullName evidence="6">Enoyl reductase (ER) domain-containing protein</fullName>
    </recommendedName>
</protein>
<dbReference type="InterPro" id="IPR011032">
    <property type="entry name" value="GroES-like_sf"/>
</dbReference>
<dbReference type="InterPro" id="IPR020843">
    <property type="entry name" value="ER"/>
</dbReference>
<sequence>MDGTPLPETYKALVYDKPGSISIGIKEVPLPTPGTGEVLVRLTHSGVCHSDLGIMTNSWHGLPPPPSDQVGGHEGVGAVVALGPGAETSGLKLGDRVGIKWMRSISGFFTPGTFQQYTVAPANYVTPIPATLPSELAAPLLCGGLTTYSSLKRCRAAPGDWVVVSGSGGGLGHLALQIGARGMGFRMIGIDTGDKEKLSRDSGAEVFISLNDYSRDAEGAAKTVQKVKDVTGGMGASSVIVCAGSNAAYAQAMDFLRFNGTVVCVGLPDGPKVPLPNAFPSKFITAQLSVIGTAVGNRKEAVEVLEMASRGVVKTRVTVEEMTNLVDVFERMKAGNLQGRVVLDLSA</sequence>
<keyword evidence="8" id="KW-1185">Reference proteome</keyword>
<dbReference type="SUPFAM" id="SSF51735">
    <property type="entry name" value="NAD(P)-binding Rossmann-fold domains"/>
    <property type="match status" value="1"/>
</dbReference>
<dbReference type="SMART" id="SM00829">
    <property type="entry name" value="PKS_ER"/>
    <property type="match status" value="1"/>
</dbReference>
<dbReference type="InterPro" id="IPR036291">
    <property type="entry name" value="NAD(P)-bd_dom_sf"/>
</dbReference>
<evidence type="ECO:0000256" key="3">
    <source>
        <dbReference type="ARBA" id="ARBA00022723"/>
    </source>
</evidence>
<accession>A0ABR1II63</accession>
<keyword evidence="5" id="KW-0560">Oxidoreductase</keyword>
<evidence type="ECO:0000313" key="7">
    <source>
        <dbReference type="EMBL" id="KAK7432880.1"/>
    </source>
</evidence>
<comment type="similarity">
    <text evidence="2">Belongs to the zinc-containing alcohol dehydrogenase family.</text>
</comment>
<keyword evidence="4" id="KW-0862">Zinc</keyword>
<reference evidence="7 8" key="1">
    <citation type="journal article" date="2025" name="Microbiol. Resour. Announc.">
        <title>Draft genome sequences for Neonectria magnoliae and Neonectria punicea, canker pathogens of Liriodendron tulipifera and Acer saccharum in West Virginia.</title>
        <authorList>
            <person name="Petronek H.M."/>
            <person name="Kasson M.T."/>
            <person name="Metheny A.M."/>
            <person name="Stauder C.M."/>
            <person name="Lovett B."/>
            <person name="Lynch S.C."/>
            <person name="Garnas J.R."/>
            <person name="Kasson L.R."/>
            <person name="Stajich J.E."/>
        </authorList>
    </citation>
    <scope>NUCLEOTIDE SEQUENCE [LARGE SCALE GENOMIC DNA]</scope>
    <source>
        <strain evidence="7 8">NRRL 64651</strain>
    </source>
</reference>
<evidence type="ECO:0000256" key="5">
    <source>
        <dbReference type="ARBA" id="ARBA00023002"/>
    </source>
</evidence>
<dbReference type="Proteomes" id="UP001498421">
    <property type="component" value="Unassembled WGS sequence"/>
</dbReference>